<keyword evidence="1" id="KW-0472">Membrane</keyword>
<gene>
    <name evidence="2" type="ORF">ACIBP5_02775</name>
</gene>
<reference evidence="2 3" key="1">
    <citation type="submission" date="2024-10" db="EMBL/GenBank/DDBJ databases">
        <title>The Natural Products Discovery Center: Release of the First 8490 Sequenced Strains for Exploring Actinobacteria Biosynthetic Diversity.</title>
        <authorList>
            <person name="Kalkreuter E."/>
            <person name="Kautsar S.A."/>
            <person name="Yang D."/>
            <person name="Bader C.D."/>
            <person name="Teijaro C.N."/>
            <person name="Fluegel L."/>
            <person name="Davis C.M."/>
            <person name="Simpson J.R."/>
            <person name="Lauterbach L."/>
            <person name="Steele A.D."/>
            <person name="Gui C."/>
            <person name="Meng S."/>
            <person name="Li G."/>
            <person name="Viehrig K."/>
            <person name="Ye F."/>
            <person name="Su P."/>
            <person name="Kiefer A.F."/>
            <person name="Nichols A."/>
            <person name="Cepeda A.J."/>
            <person name="Yan W."/>
            <person name="Fan B."/>
            <person name="Jiang Y."/>
            <person name="Adhikari A."/>
            <person name="Zheng C.-J."/>
            <person name="Schuster L."/>
            <person name="Cowan T.M."/>
            <person name="Smanski M.J."/>
            <person name="Chevrette M.G."/>
            <person name="De Carvalho L.P.S."/>
            <person name="Shen B."/>
        </authorList>
    </citation>
    <scope>NUCLEOTIDE SEQUENCE [LARGE SCALE GENOMIC DNA]</scope>
    <source>
        <strain evidence="2 3">NPDC049503</strain>
    </source>
</reference>
<keyword evidence="1" id="KW-1133">Transmembrane helix</keyword>
<feature type="transmembrane region" description="Helical" evidence="1">
    <location>
        <begin position="64"/>
        <end position="81"/>
    </location>
</feature>
<evidence type="ECO:0008006" key="4">
    <source>
        <dbReference type="Google" id="ProtNLM"/>
    </source>
</evidence>
<organism evidence="2 3">
    <name type="scientific">Nonomuraea indica</name>
    <dbReference type="NCBI Taxonomy" id="1581193"/>
    <lineage>
        <taxon>Bacteria</taxon>
        <taxon>Bacillati</taxon>
        <taxon>Actinomycetota</taxon>
        <taxon>Actinomycetes</taxon>
        <taxon>Streptosporangiales</taxon>
        <taxon>Streptosporangiaceae</taxon>
        <taxon>Nonomuraea</taxon>
    </lineage>
</organism>
<accession>A0ABW7ZWH6</accession>
<dbReference type="RefSeq" id="WP_397018419.1">
    <property type="nucleotide sequence ID" value="NZ_JBITMB010000001.1"/>
</dbReference>
<evidence type="ECO:0000256" key="1">
    <source>
        <dbReference type="SAM" id="Phobius"/>
    </source>
</evidence>
<proteinExistence type="predicted"/>
<evidence type="ECO:0000313" key="3">
    <source>
        <dbReference type="Proteomes" id="UP001612928"/>
    </source>
</evidence>
<dbReference type="Proteomes" id="UP001612928">
    <property type="component" value="Unassembled WGS sequence"/>
</dbReference>
<keyword evidence="3" id="KW-1185">Reference proteome</keyword>
<name>A0ABW7ZWH6_9ACTN</name>
<sequence>MTRLADRLGPVSLVLALLAVLVGFRLTQDWVMPGVGAVAAALAWPGVRKQATIATVYNRSTSVAGMVLAAIAIGLGVLKLVSSGLL</sequence>
<protein>
    <recommendedName>
        <fullName evidence="4">AI-2E family transporter</fullName>
    </recommendedName>
</protein>
<dbReference type="EMBL" id="JBITMB010000001">
    <property type="protein sequence ID" value="MFI7438872.1"/>
    <property type="molecule type" value="Genomic_DNA"/>
</dbReference>
<evidence type="ECO:0000313" key="2">
    <source>
        <dbReference type="EMBL" id="MFI7438872.1"/>
    </source>
</evidence>
<comment type="caution">
    <text evidence="2">The sequence shown here is derived from an EMBL/GenBank/DDBJ whole genome shotgun (WGS) entry which is preliminary data.</text>
</comment>
<keyword evidence="1" id="KW-0812">Transmembrane</keyword>